<dbReference type="SMART" id="SM00729">
    <property type="entry name" value="Elp3"/>
    <property type="match status" value="1"/>
</dbReference>
<dbReference type="InterPro" id="IPR023995">
    <property type="entry name" value="HemZ"/>
</dbReference>
<dbReference type="Gene3D" id="3.80.30.20">
    <property type="entry name" value="tm_1862 like domain"/>
    <property type="match status" value="1"/>
</dbReference>
<dbReference type="SFLD" id="SFLDG01082">
    <property type="entry name" value="B12-binding_domain_containing"/>
    <property type="match status" value="1"/>
</dbReference>
<comment type="caution">
    <text evidence="2">The sequence shown here is derived from an EMBL/GenBank/DDBJ whole genome shotgun (WGS) entry which is preliminary data.</text>
</comment>
<dbReference type="SFLD" id="SFLDS00029">
    <property type="entry name" value="Radical_SAM"/>
    <property type="match status" value="1"/>
</dbReference>
<keyword evidence="3" id="KW-1185">Reference proteome</keyword>
<dbReference type="SFLD" id="SFLDF00310">
    <property type="entry name" value="oxygen-independent_coproporphy"/>
    <property type="match status" value="1"/>
</dbReference>
<dbReference type="EMBL" id="JACSQB010000157">
    <property type="protein sequence ID" value="MBD8048628.1"/>
    <property type="molecule type" value="Genomic_DNA"/>
</dbReference>
<dbReference type="Pfam" id="PF04055">
    <property type="entry name" value="Radical_SAM"/>
    <property type="match status" value="1"/>
</dbReference>
<proteinExistence type="predicted"/>
<dbReference type="RefSeq" id="WP_191741573.1">
    <property type="nucleotide sequence ID" value="NZ_JACSQB010000157.1"/>
</dbReference>
<evidence type="ECO:0000313" key="2">
    <source>
        <dbReference type="EMBL" id="MBD8048628.1"/>
    </source>
</evidence>
<reference evidence="2 3" key="1">
    <citation type="submission" date="2020-08" db="EMBL/GenBank/DDBJ databases">
        <title>A Genomic Blueprint of the Chicken Gut Microbiome.</title>
        <authorList>
            <person name="Gilroy R."/>
            <person name="Ravi A."/>
            <person name="Getino M."/>
            <person name="Pursley I."/>
            <person name="Horton D.L."/>
            <person name="Alikhan N.-F."/>
            <person name="Baker D."/>
            <person name="Gharbi K."/>
            <person name="Hall N."/>
            <person name="Watson M."/>
            <person name="Adriaenssens E.M."/>
            <person name="Foster-Nyarko E."/>
            <person name="Jarju S."/>
            <person name="Secka A."/>
            <person name="Antonio M."/>
            <person name="Oren A."/>
            <person name="Chaudhuri R."/>
            <person name="La Ragione R.M."/>
            <person name="Hildebrand F."/>
            <person name="Pallen M.J."/>
        </authorList>
    </citation>
    <scope>NUCLEOTIDE SEQUENCE [LARGE SCALE GENOMIC DNA]</scope>
    <source>
        <strain evidence="2 3">N37</strain>
    </source>
</reference>
<dbReference type="PANTHER" id="PTHR13932">
    <property type="entry name" value="COPROPORPHYRINIGEN III OXIDASE"/>
    <property type="match status" value="1"/>
</dbReference>
<dbReference type="Proteomes" id="UP000627166">
    <property type="component" value="Unassembled WGS sequence"/>
</dbReference>
<dbReference type="CDD" id="cd01335">
    <property type="entry name" value="Radical_SAM"/>
    <property type="match status" value="1"/>
</dbReference>
<accession>A0ABR8YWH9</accession>
<dbReference type="InterPro" id="IPR023404">
    <property type="entry name" value="rSAM_horseshoe"/>
</dbReference>
<name>A0ABR8YWH9_9CLOT</name>
<dbReference type="InterPro" id="IPR006638">
    <property type="entry name" value="Elp3/MiaA/NifB-like_rSAM"/>
</dbReference>
<dbReference type="SUPFAM" id="SSF102114">
    <property type="entry name" value="Radical SAM enzymes"/>
    <property type="match status" value="1"/>
</dbReference>
<dbReference type="InterPro" id="IPR034505">
    <property type="entry name" value="Coproporphyrinogen-III_oxidase"/>
</dbReference>
<dbReference type="NCBIfam" id="NF006060">
    <property type="entry name" value="PRK08207.1-3"/>
    <property type="match status" value="1"/>
</dbReference>
<dbReference type="InterPro" id="IPR058240">
    <property type="entry name" value="rSAM_sf"/>
</dbReference>
<evidence type="ECO:0000259" key="1">
    <source>
        <dbReference type="PROSITE" id="PS51918"/>
    </source>
</evidence>
<evidence type="ECO:0000313" key="3">
    <source>
        <dbReference type="Proteomes" id="UP000627166"/>
    </source>
</evidence>
<organism evidence="2 3">
    <name type="scientific">Clostridium faecium</name>
    <dbReference type="NCBI Taxonomy" id="2762223"/>
    <lineage>
        <taxon>Bacteria</taxon>
        <taxon>Bacillati</taxon>
        <taxon>Bacillota</taxon>
        <taxon>Clostridia</taxon>
        <taxon>Eubacteriales</taxon>
        <taxon>Clostridiaceae</taxon>
        <taxon>Clostridium</taxon>
    </lineage>
</organism>
<dbReference type="NCBIfam" id="TIGR03994">
    <property type="entry name" value="rSAM_HemZ"/>
    <property type="match status" value="1"/>
</dbReference>
<dbReference type="InterPro" id="IPR007197">
    <property type="entry name" value="rSAM"/>
</dbReference>
<dbReference type="PANTHER" id="PTHR13932:SF1">
    <property type="entry name" value="OXYGEN-INDEPENDENT COPROPORPHYRINOGEN-III OXIDASE-LIKE PROTEIN HEMZ"/>
    <property type="match status" value="1"/>
</dbReference>
<gene>
    <name evidence="2" type="ORF">H9637_16590</name>
</gene>
<dbReference type="PROSITE" id="PS51918">
    <property type="entry name" value="RADICAL_SAM"/>
    <property type="match status" value="1"/>
</dbReference>
<feature type="domain" description="Radical SAM core" evidence="1">
    <location>
        <begin position="150"/>
        <end position="393"/>
    </location>
</feature>
<dbReference type="SFLD" id="SFLDG01065">
    <property type="entry name" value="anaerobic_coproporphyrinogen-I"/>
    <property type="match status" value="1"/>
</dbReference>
<protein>
    <submittedName>
        <fullName evidence="2">Coproporphyrinogen III oxidase</fullName>
    </submittedName>
</protein>
<sequence>MNLYKVDKIINVKLNNLNFRYDVFQMINLFYPFSDIEFVNENPHIEIIVENEEINIKFSDKIEVFKINKEHKIKEEVKKAVFNFLSEKTNKVLPWGTLVGIRPSKKALELLEKGYSEKEIIYDFYKRHLTLEEKAKLCIDVAKYERDIVNKDEKVISIYIGMPFCPTRCAYCSFASNPIGACKNIVKPYLESLYREIEALSTYVKSKNLKIECVYFGGGTPTSISDEDFEETMKHIYSNFVDGKHIKEFTVECGRPDSITENKLLSMKKYGVQRISINPQSMNDKTLKLIGRNHDVYSVIEKFNLAKKLGFDNINMDIIVGLPGEKLSNIEKTCEEIFKLKPESITVHGMSIKRASKLYENMIINKGFEIPNQDELNTMYKRTVELSRALDMEPYYMYRQKNMVGNMENIGYSVKGKECIYNIEMIEEKQTIIALGADAVSKIVFLEENRIERFGNVKDVREYIKRVDEMIEKKIELLNSIYK</sequence>